<feature type="transmembrane region" description="Helical" evidence="12">
    <location>
        <begin position="16"/>
        <end position="42"/>
    </location>
</feature>
<dbReference type="CDD" id="cd06161">
    <property type="entry name" value="S2P-M50_SpoIVFB"/>
    <property type="match status" value="1"/>
</dbReference>
<gene>
    <name evidence="14" type="ORF">P5G51_008630</name>
</gene>
<dbReference type="RefSeq" id="WP_306065556.1">
    <property type="nucleotide sequence ID" value="NZ_JAROCA020000001.1"/>
</dbReference>
<dbReference type="Proteomes" id="UP001228376">
    <property type="component" value="Unassembled WGS sequence"/>
</dbReference>
<keyword evidence="8" id="KW-0862">Zinc</keyword>
<comment type="similarity">
    <text evidence="3">Belongs to the peptidase M50B family.</text>
</comment>
<evidence type="ECO:0000313" key="15">
    <source>
        <dbReference type="Proteomes" id="UP001228376"/>
    </source>
</evidence>
<feature type="transmembrane region" description="Helical" evidence="12">
    <location>
        <begin position="156"/>
        <end position="187"/>
    </location>
</feature>
<keyword evidence="7" id="KW-0378">Hydrolase</keyword>
<protein>
    <submittedName>
        <fullName evidence="14">M50 family metallopeptidase</fullName>
    </submittedName>
</protein>
<keyword evidence="9 12" id="KW-1133">Transmembrane helix</keyword>
<feature type="transmembrane region" description="Helical" evidence="12">
    <location>
        <begin position="118"/>
        <end position="136"/>
    </location>
</feature>
<proteinExistence type="inferred from homology"/>
<reference evidence="14 15" key="1">
    <citation type="submission" date="2023-10" db="EMBL/GenBank/DDBJ databases">
        <title>179-bfca-hs.</title>
        <authorList>
            <person name="Miliotis G."/>
            <person name="Sengupta P."/>
            <person name="Hameed A."/>
            <person name="Chuvochina M."/>
            <person name="Mcdonagh F."/>
            <person name="Simpson A.C."/>
            <person name="Singh N.K."/>
            <person name="Rekha P.D."/>
            <person name="Raman K."/>
            <person name="Hugenholtz P."/>
            <person name="Venkateswaran K."/>
        </authorList>
    </citation>
    <scope>NUCLEOTIDE SEQUENCE [LARGE SCALE GENOMIC DNA]</scope>
    <source>
        <strain evidence="14 15">179-BFC-A-HS</strain>
    </source>
</reference>
<evidence type="ECO:0000256" key="11">
    <source>
        <dbReference type="ARBA" id="ARBA00023136"/>
    </source>
</evidence>
<evidence type="ECO:0000256" key="7">
    <source>
        <dbReference type="ARBA" id="ARBA00022801"/>
    </source>
</evidence>
<evidence type="ECO:0000256" key="4">
    <source>
        <dbReference type="ARBA" id="ARBA00022670"/>
    </source>
</evidence>
<dbReference type="PANTHER" id="PTHR39188">
    <property type="entry name" value="MEMBRANE-ASSOCIATED ZINC METALLOPROTEASE M50B"/>
    <property type="match status" value="1"/>
</dbReference>
<dbReference type="InterPro" id="IPR008915">
    <property type="entry name" value="Peptidase_M50"/>
</dbReference>
<evidence type="ECO:0000256" key="6">
    <source>
        <dbReference type="ARBA" id="ARBA00022723"/>
    </source>
</evidence>
<keyword evidence="15" id="KW-1185">Reference proteome</keyword>
<feature type="domain" description="Peptidase M50" evidence="13">
    <location>
        <begin position="33"/>
        <end position="105"/>
    </location>
</feature>
<comment type="subcellular location">
    <subcellularLocation>
        <location evidence="2">Membrane</location>
        <topology evidence="2">Multi-pass membrane protein</topology>
    </subcellularLocation>
</comment>
<comment type="caution">
    <text evidence="14">The sequence shown here is derived from an EMBL/GenBank/DDBJ whole genome shotgun (WGS) entry which is preliminary data.</text>
</comment>
<feature type="transmembrane region" description="Helical" evidence="12">
    <location>
        <begin position="92"/>
        <end position="111"/>
    </location>
</feature>
<evidence type="ECO:0000256" key="1">
    <source>
        <dbReference type="ARBA" id="ARBA00001947"/>
    </source>
</evidence>
<evidence type="ECO:0000313" key="14">
    <source>
        <dbReference type="EMBL" id="MDY0405454.1"/>
    </source>
</evidence>
<dbReference type="EMBL" id="JAROCA020000001">
    <property type="protein sequence ID" value="MDY0405454.1"/>
    <property type="molecule type" value="Genomic_DNA"/>
</dbReference>
<evidence type="ECO:0000256" key="9">
    <source>
        <dbReference type="ARBA" id="ARBA00022989"/>
    </source>
</evidence>
<evidence type="ECO:0000256" key="5">
    <source>
        <dbReference type="ARBA" id="ARBA00022692"/>
    </source>
</evidence>
<evidence type="ECO:0000256" key="2">
    <source>
        <dbReference type="ARBA" id="ARBA00004141"/>
    </source>
</evidence>
<evidence type="ECO:0000256" key="8">
    <source>
        <dbReference type="ARBA" id="ARBA00022833"/>
    </source>
</evidence>
<feature type="domain" description="Peptidase M50" evidence="13">
    <location>
        <begin position="112"/>
        <end position="169"/>
    </location>
</feature>
<name>A0ABU5CGJ8_9BACI</name>
<sequence>MTTILNRLPPIHIHPIMYTFIGIAFLTGTFVQLFMIFAIVIFHELGHYTAAMVFKWRIQRIMIWIFGGVMETDEHGNKPVKEEVLVTLAGPFQHVIIYGILYVCSVGSLLPEMYLQELAMYNAIILLFNLLPIWPLDGGKLIFCATTSFLSYQKGYYIVILWSMIMCVLLLGIQLSVFGFNLSFFLLMSFLFVENFREWKRRFFVFMRFLLQRYYGNTVFKKIRPLTATPKMSLMEIFTRFERNKKHAIYIAYPDGSRSVLDENDCLRSFFHEKKHHCSLDEIAKNIS</sequence>
<evidence type="ECO:0000259" key="13">
    <source>
        <dbReference type="Pfam" id="PF02163"/>
    </source>
</evidence>
<evidence type="ECO:0000256" key="12">
    <source>
        <dbReference type="SAM" id="Phobius"/>
    </source>
</evidence>
<accession>A0ABU5CGJ8</accession>
<dbReference type="PANTHER" id="PTHR39188:SF3">
    <property type="entry name" value="STAGE IV SPORULATION PROTEIN FB"/>
    <property type="match status" value="1"/>
</dbReference>
<dbReference type="Pfam" id="PF02163">
    <property type="entry name" value="Peptidase_M50"/>
    <property type="match status" value="2"/>
</dbReference>
<keyword evidence="11 12" id="KW-0472">Membrane</keyword>
<comment type="cofactor">
    <cofactor evidence="1">
        <name>Zn(2+)</name>
        <dbReference type="ChEBI" id="CHEBI:29105"/>
    </cofactor>
</comment>
<keyword evidence="10" id="KW-0482">Metalloprotease</keyword>
<organism evidence="14 15">
    <name type="scientific">Tigheibacillus jepli</name>
    <dbReference type="NCBI Taxonomy" id="3035914"/>
    <lineage>
        <taxon>Bacteria</taxon>
        <taxon>Bacillati</taxon>
        <taxon>Bacillota</taxon>
        <taxon>Bacilli</taxon>
        <taxon>Bacillales</taxon>
        <taxon>Bacillaceae</taxon>
        <taxon>Tigheibacillus</taxon>
    </lineage>
</organism>
<keyword evidence="5 12" id="KW-0812">Transmembrane</keyword>
<keyword evidence="4" id="KW-0645">Protease</keyword>
<evidence type="ECO:0000256" key="3">
    <source>
        <dbReference type="ARBA" id="ARBA00007931"/>
    </source>
</evidence>
<evidence type="ECO:0000256" key="10">
    <source>
        <dbReference type="ARBA" id="ARBA00023049"/>
    </source>
</evidence>
<keyword evidence="6" id="KW-0479">Metal-binding</keyword>